<dbReference type="AlphaFoldDB" id="A0A6M0QA62"/>
<accession>A0A6M0QA62</accession>
<feature type="binding site" evidence="2">
    <location>
        <position position="7"/>
    </location>
    <ligand>
        <name>a divalent metal cation</name>
        <dbReference type="ChEBI" id="CHEBI:60240"/>
        <label>1</label>
    </ligand>
</feature>
<reference evidence="3 4" key="1">
    <citation type="submission" date="2020-02" db="EMBL/GenBank/DDBJ databases">
        <title>Bacillus aquiflavi sp. nov., isolated from yellow water of strong flavor Chinese baijiu in Yibin region of China.</title>
        <authorList>
            <person name="Xie J."/>
        </authorList>
    </citation>
    <scope>NUCLEOTIDE SEQUENCE [LARGE SCALE GENOMIC DNA]</scope>
    <source>
        <strain evidence="3 4">SA4</strain>
    </source>
</reference>
<dbReference type="PROSITE" id="PS01091">
    <property type="entry name" value="TATD_3"/>
    <property type="match status" value="1"/>
</dbReference>
<dbReference type="SUPFAM" id="SSF51556">
    <property type="entry name" value="Metallo-dependent hydrolases"/>
    <property type="match status" value="1"/>
</dbReference>
<evidence type="ECO:0000313" key="4">
    <source>
        <dbReference type="Proteomes" id="UP000481043"/>
    </source>
</evidence>
<dbReference type="CDD" id="cd01310">
    <property type="entry name" value="TatD_DNAse"/>
    <property type="match status" value="1"/>
</dbReference>
<proteinExistence type="predicted"/>
<keyword evidence="2" id="KW-0479">Metal-binding</keyword>
<comment type="caution">
    <text evidence="3">The sequence shown here is derived from an EMBL/GenBank/DDBJ whole genome shotgun (WGS) entry which is preliminary data.</text>
</comment>
<dbReference type="InterPro" id="IPR018228">
    <property type="entry name" value="DNase_TatD-rel_CS"/>
</dbReference>
<dbReference type="Proteomes" id="UP000481043">
    <property type="component" value="Unassembled WGS sequence"/>
</dbReference>
<gene>
    <name evidence="3" type="ORF">G4D63_12850</name>
</gene>
<dbReference type="PIRSF" id="PIRSF005902">
    <property type="entry name" value="DNase_TatD"/>
    <property type="match status" value="1"/>
</dbReference>
<dbReference type="PANTHER" id="PTHR46124">
    <property type="entry name" value="D-AMINOACYL-TRNA DEACYLASE"/>
    <property type="match status" value="1"/>
</dbReference>
<dbReference type="EMBL" id="JAAIWM010000004">
    <property type="protein sequence ID" value="NEY72619.1"/>
    <property type="molecule type" value="Genomic_DNA"/>
</dbReference>
<dbReference type="RefSeq" id="WP_163180078.1">
    <property type="nucleotide sequence ID" value="NZ_JAAIWM010000004.1"/>
</dbReference>
<dbReference type="PANTHER" id="PTHR46124:SF2">
    <property type="entry name" value="D-AMINOACYL-TRNA DEACYLASE"/>
    <property type="match status" value="1"/>
</dbReference>
<sequence>MIDAHIHLDQYTNAEKQIDSWLLAGVSNVIAVSTDLSSSYRTLELQGKYPDFIHAAVGFHPERPLPRESDFIEWESLVKRERSRIIAIGEIGLPHYNLAELKPTLHHYEEFLSRCLEVSARYGLPAVLHAVHDKAIIVYELLQKHEIQKAHFHWLKAPLKVVNQIVESGYYISVTPEVCYRSRDQDLANNVPLSQLLMETDGPWRFGDIFSNLATTPLLLNKVADQLAVIKGEHRDLIVELTTKNTKVCYNIKSK</sequence>
<evidence type="ECO:0000313" key="3">
    <source>
        <dbReference type="EMBL" id="NEY72619.1"/>
    </source>
</evidence>
<evidence type="ECO:0000256" key="2">
    <source>
        <dbReference type="PIRSR" id="PIRSR005902-1"/>
    </source>
</evidence>
<feature type="binding site" evidence="2">
    <location>
        <position position="5"/>
    </location>
    <ligand>
        <name>a divalent metal cation</name>
        <dbReference type="ChEBI" id="CHEBI:60240"/>
        <label>1</label>
    </ligand>
</feature>
<name>A0A6M0QA62_9BACI</name>
<feature type="binding site" evidence="2">
    <location>
        <position position="90"/>
    </location>
    <ligand>
        <name>a divalent metal cation</name>
        <dbReference type="ChEBI" id="CHEBI:60240"/>
        <label>1</label>
    </ligand>
</feature>
<dbReference type="GO" id="GO:0016788">
    <property type="term" value="F:hydrolase activity, acting on ester bonds"/>
    <property type="evidence" value="ECO:0007669"/>
    <property type="project" value="InterPro"/>
</dbReference>
<feature type="binding site" evidence="2">
    <location>
        <position position="153"/>
    </location>
    <ligand>
        <name>a divalent metal cation</name>
        <dbReference type="ChEBI" id="CHEBI:60240"/>
        <label>2</label>
    </ligand>
</feature>
<protein>
    <submittedName>
        <fullName evidence="3">TatD family hydrolase</fullName>
    </submittedName>
</protein>
<dbReference type="InterPro" id="IPR032466">
    <property type="entry name" value="Metal_Hydrolase"/>
</dbReference>
<feature type="binding site" evidence="2">
    <location>
        <position position="129"/>
    </location>
    <ligand>
        <name>a divalent metal cation</name>
        <dbReference type="ChEBI" id="CHEBI:60240"/>
        <label>2</label>
    </ligand>
</feature>
<evidence type="ECO:0000256" key="1">
    <source>
        <dbReference type="ARBA" id="ARBA00022801"/>
    </source>
</evidence>
<keyword evidence="1 3" id="KW-0378">Hydrolase</keyword>
<keyword evidence="4" id="KW-1185">Reference proteome</keyword>
<dbReference type="Pfam" id="PF01026">
    <property type="entry name" value="TatD_DNase"/>
    <property type="match status" value="1"/>
</dbReference>
<feature type="binding site" evidence="2">
    <location>
        <position position="201"/>
    </location>
    <ligand>
        <name>a divalent metal cation</name>
        <dbReference type="ChEBI" id="CHEBI:60240"/>
        <label>1</label>
    </ligand>
</feature>
<organism evidence="3 4">
    <name type="scientific">Bacillus mesophilus</name>
    <dbReference type="NCBI Taxonomy" id="1808955"/>
    <lineage>
        <taxon>Bacteria</taxon>
        <taxon>Bacillati</taxon>
        <taxon>Bacillota</taxon>
        <taxon>Bacilli</taxon>
        <taxon>Bacillales</taxon>
        <taxon>Bacillaceae</taxon>
        <taxon>Bacillus</taxon>
    </lineage>
</organism>
<dbReference type="Gene3D" id="3.20.20.140">
    <property type="entry name" value="Metal-dependent hydrolases"/>
    <property type="match status" value="1"/>
</dbReference>
<dbReference type="GO" id="GO:0046872">
    <property type="term" value="F:metal ion binding"/>
    <property type="evidence" value="ECO:0007669"/>
    <property type="project" value="UniProtKB-KW"/>
</dbReference>
<dbReference type="InterPro" id="IPR001130">
    <property type="entry name" value="TatD-like"/>
</dbReference>